<organism evidence="2 3">
    <name type="scientific">Acinetobacter calcoaceticus</name>
    <dbReference type="NCBI Taxonomy" id="471"/>
    <lineage>
        <taxon>Bacteria</taxon>
        <taxon>Pseudomonadati</taxon>
        <taxon>Pseudomonadota</taxon>
        <taxon>Gammaproteobacteria</taxon>
        <taxon>Moraxellales</taxon>
        <taxon>Moraxellaceae</taxon>
        <taxon>Acinetobacter</taxon>
        <taxon>Acinetobacter calcoaceticus/baumannii complex</taxon>
    </lineage>
</organism>
<name>A0A4R1XHR6_ACICA</name>
<keyword evidence="1" id="KW-0472">Membrane</keyword>
<proteinExistence type="predicted"/>
<keyword evidence="3" id="KW-1185">Reference proteome</keyword>
<evidence type="ECO:0000313" key="2">
    <source>
        <dbReference type="EMBL" id="TCM59183.1"/>
    </source>
</evidence>
<dbReference type="EMBL" id="SLVJ01000047">
    <property type="protein sequence ID" value="TCM59183.1"/>
    <property type="molecule type" value="Genomic_DNA"/>
</dbReference>
<gene>
    <name evidence="2" type="ORF">EC844_1474</name>
</gene>
<accession>A0A4R1XHR6</accession>
<keyword evidence="1" id="KW-0812">Transmembrane</keyword>
<sequence>MIVVAFLIGIAFFNVVEVSVFRTLDIFVSEGLAKDIATFFGVFCGLFGYKTAFKKQIRKLCRENFLAYRLNLKIFLLNMN</sequence>
<dbReference type="AlphaFoldDB" id="A0A4R1XHR6"/>
<evidence type="ECO:0000256" key="1">
    <source>
        <dbReference type="SAM" id="Phobius"/>
    </source>
</evidence>
<feature type="transmembrane region" description="Helical" evidence="1">
    <location>
        <begin position="36"/>
        <end position="53"/>
    </location>
</feature>
<dbReference type="Proteomes" id="UP000294963">
    <property type="component" value="Unassembled WGS sequence"/>
</dbReference>
<comment type="caution">
    <text evidence="2">The sequence shown here is derived from an EMBL/GenBank/DDBJ whole genome shotgun (WGS) entry which is preliminary data.</text>
</comment>
<evidence type="ECO:0000313" key="3">
    <source>
        <dbReference type="Proteomes" id="UP000294963"/>
    </source>
</evidence>
<keyword evidence="1" id="KW-1133">Transmembrane helix</keyword>
<protein>
    <submittedName>
        <fullName evidence="2">Uncharacterized protein</fullName>
    </submittedName>
</protein>
<reference evidence="2 3" key="1">
    <citation type="submission" date="2019-03" db="EMBL/GenBank/DDBJ databases">
        <title>Genomic analyses of the natural microbiome of Caenorhabditis elegans.</title>
        <authorList>
            <person name="Samuel B."/>
        </authorList>
    </citation>
    <scope>NUCLEOTIDE SEQUENCE [LARGE SCALE GENOMIC DNA]</scope>
    <source>
        <strain evidence="2 3">JUb89</strain>
    </source>
</reference>